<dbReference type="EMBL" id="BAAANT010000041">
    <property type="protein sequence ID" value="GAA2154361.1"/>
    <property type="molecule type" value="Genomic_DNA"/>
</dbReference>
<organism evidence="2 3">
    <name type="scientific">Kitasatospora kazusensis</name>
    <dbReference type="NCBI Taxonomy" id="407974"/>
    <lineage>
        <taxon>Bacteria</taxon>
        <taxon>Bacillati</taxon>
        <taxon>Actinomycetota</taxon>
        <taxon>Actinomycetes</taxon>
        <taxon>Kitasatosporales</taxon>
        <taxon>Streptomycetaceae</taxon>
        <taxon>Kitasatospora</taxon>
    </lineage>
</organism>
<feature type="region of interest" description="Disordered" evidence="1">
    <location>
        <begin position="1"/>
        <end position="20"/>
    </location>
</feature>
<keyword evidence="3" id="KW-1185">Reference proteome</keyword>
<evidence type="ECO:0000313" key="2">
    <source>
        <dbReference type="EMBL" id="GAA2154361.1"/>
    </source>
</evidence>
<evidence type="ECO:0000256" key="1">
    <source>
        <dbReference type="SAM" id="MobiDB-lite"/>
    </source>
</evidence>
<protein>
    <submittedName>
        <fullName evidence="2">Uncharacterized protein</fullName>
    </submittedName>
</protein>
<proteinExistence type="predicted"/>
<comment type="caution">
    <text evidence="2">The sequence shown here is derived from an EMBL/GenBank/DDBJ whole genome shotgun (WGS) entry which is preliminary data.</text>
</comment>
<reference evidence="3" key="1">
    <citation type="journal article" date="2019" name="Int. J. Syst. Evol. Microbiol.">
        <title>The Global Catalogue of Microorganisms (GCM) 10K type strain sequencing project: providing services to taxonomists for standard genome sequencing and annotation.</title>
        <authorList>
            <consortium name="The Broad Institute Genomics Platform"/>
            <consortium name="The Broad Institute Genome Sequencing Center for Infectious Disease"/>
            <person name="Wu L."/>
            <person name="Ma J."/>
        </authorList>
    </citation>
    <scope>NUCLEOTIDE SEQUENCE [LARGE SCALE GENOMIC DNA]</scope>
    <source>
        <strain evidence="3">JCM 14560</strain>
    </source>
</reference>
<evidence type="ECO:0000313" key="3">
    <source>
        <dbReference type="Proteomes" id="UP001422759"/>
    </source>
</evidence>
<name>A0ABP5M003_9ACTN</name>
<accession>A0ABP5M003</accession>
<gene>
    <name evidence="2" type="ORF">GCM10009760_53220</name>
</gene>
<sequence>MSNHPAWMAGHLPPTPPPRRPGLLRRIADAIGGYTTYCCPEITCDVRVRVRGLEPGEARRYQELAADHSQHRRKSG</sequence>
<dbReference type="RefSeq" id="WP_344468506.1">
    <property type="nucleotide sequence ID" value="NZ_BAAANT010000041.1"/>
</dbReference>
<dbReference type="Proteomes" id="UP001422759">
    <property type="component" value="Unassembled WGS sequence"/>
</dbReference>